<dbReference type="SUPFAM" id="SSF111369">
    <property type="entry name" value="HlyD-like secretion proteins"/>
    <property type="match status" value="1"/>
</dbReference>
<evidence type="ECO:0000256" key="7">
    <source>
        <dbReference type="SAM" id="Coils"/>
    </source>
</evidence>
<dbReference type="InterPro" id="IPR058627">
    <property type="entry name" value="MdtA-like_C"/>
</dbReference>
<evidence type="ECO:0000256" key="1">
    <source>
        <dbReference type="ARBA" id="ARBA00004236"/>
    </source>
</evidence>
<dbReference type="Pfam" id="PF25917">
    <property type="entry name" value="BSH_RND"/>
    <property type="match status" value="1"/>
</dbReference>
<reference evidence="12 13" key="1">
    <citation type="submission" date="2020-08" db="EMBL/GenBank/DDBJ databases">
        <title>Genomic Encyclopedia of Type Strains, Phase IV (KMG-IV): sequencing the most valuable type-strain genomes for metagenomic binning, comparative biology and taxonomic classification.</title>
        <authorList>
            <person name="Goeker M."/>
        </authorList>
    </citation>
    <scope>NUCLEOTIDE SEQUENCE [LARGE SCALE GENOMIC DNA]</scope>
    <source>
        <strain evidence="12 13">DSM 11590</strain>
    </source>
</reference>
<dbReference type="GO" id="GO:1990281">
    <property type="term" value="C:efflux pump complex"/>
    <property type="evidence" value="ECO:0007669"/>
    <property type="project" value="TreeGrafter"/>
</dbReference>
<feature type="coiled-coil region" evidence="7">
    <location>
        <begin position="105"/>
        <end position="132"/>
    </location>
</feature>
<sequence length="387" mass="40738">MQRRTILTGVALVAVAAAAVWWSQGGSGAKGTAPEAKPAGEKRPVPVTLAPVTRQPVDLKLTTIGTAQPVATVAVRARIDSVIDQVHFTEGQEVQAGDLLFTLDDRSLKAQLAQAEANLERDRAQLEKSRSDVTRYAELVRQNAAPRQQYDTAIATANALEGTIKANQAAIESARTALSFTKITAPMTARTGEVTVKPGASVRSGDSTPLVTLTQLRPIQVSFRVAERNLPGLRQAMAQGAVRVAAQVPGDTATPPEQGKLVFIDSQVEQQSGTVLAKAEFANETTRLWPGQFVDVTAILRTDADALTVPVEAVQASQKGPFVYVIDGDSKARMHPVTVARLTDGLAVLSDGVKEGDRVVRDGASRLIPGSAVVEATKKAAATGSGS</sequence>
<keyword evidence="13" id="KW-1185">Reference proteome</keyword>
<evidence type="ECO:0000256" key="2">
    <source>
        <dbReference type="ARBA" id="ARBA00009477"/>
    </source>
</evidence>
<dbReference type="GO" id="GO:0015562">
    <property type="term" value="F:efflux transmembrane transporter activity"/>
    <property type="evidence" value="ECO:0007669"/>
    <property type="project" value="TreeGrafter"/>
</dbReference>
<evidence type="ECO:0000259" key="11">
    <source>
        <dbReference type="Pfam" id="PF25967"/>
    </source>
</evidence>
<dbReference type="Gene3D" id="1.10.287.470">
    <property type="entry name" value="Helix hairpin bin"/>
    <property type="match status" value="1"/>
</dbReference>
<dbReference type="NCBIfam" id="TIGR01730">
    <property type="entry name" value="RND_mfp"/>
    <property type="match status" value="1"/>
</dbReference>
<dbReference type="AlphaFoldDB" id="A0A7W9ZIR8"/>
<organism evidence="12 13">
    <name type="scientific">Novispirillum itersonii</name>
    <name type="common">Aquaspirillum itersonii</name>
    <dbReference type="NCBI Taxonomy" id="189"/>
    <lineage>
        <taxon>Bacteria</taxon>
        <taxon>Pseudomonadati</taxon>
        <taxon>Pseudomonadota</taxon>
        <taxon>Alphaproteobacteria</taxon>
        <taxon>Rhodospirillales</taxon>
        <taxon>Novispirillaceae</taxon>
        <taxon>Novispirillum</taxon>
    </lineage>
</organism>
<dbReference type="InterPro" id="IPR058625">
    <property type="entry name" value="MdtA-like_BSH"/>
</dbReference>
<dbReference type="InterPro" id="IPR058626">
    <property type="entry name" value="MdtA-like_b-barrel"/>
</dbReference>
<keyword evidence="4" id="KW-1003">Cell membrane</keyword>
<keyword evidence="5" id="KW-0997">Cell inner membrane</keyword>
<dbReference type="Pfam" id="PF25967">
    <property type="entry name" value="RND-MFP_C"/>
    <property type="match status" value="1"/>
</dbReference>
<comment type="subcellular location">
    <subcellularLocation>
        <location evidence="1">Cell membrane</location>
    </subcellularLocation>
</comment>
<name>A0A7W9ZIR8_NOVIT</name>
<evidence type="ECO:0000313" key="13">
    <source>
        <dbReference type="Proteomes" id="UP000544872"/>
    </source>
</evidence>
<keyword evidence="7" id="KW-0175">Coiled coil</keyword>
<comment type="similarity">
    <text evidence="2">Belongs to the membrane fusion protein (MFP) (TC 8.A.1) family.</text>
</comment>
<accession>A0A7W9ZIR8</accession>
<dbReference type="Gene3D" id="2.40.420.20">
    <property type="match status" value="1"/>
</dbReference>
<dbReference type="Gene3D" id="2.40.30.170">
    <property type="match status" value="1"/>
</dbReference>
<evidence type="ECO:0000256" key="6">
    <source>
        <dbReference type="ARBA" id="ARBA00023136"/>
    </source>
</evidence>
<evidence type="ECO:0000259" key="10">
    <source>
        <dbReference type="Pfam" id="PF25944"/>
    </source>
</evidence>
<evidence type="ECO:0000259" key="8">
    <source>
        <dbReference type="Pfam" id="PF25876"/>
    </source>
</evidence>
<evidence type="ECO:0000256" key="4">
    <source>
        <dbReference type="ARBA" id="ARBA00022475"/>
    </source>
</evidence>
<proteinExistence type="inferred from homology"/>
<gene>
    <name evidence="12" type="ORF">FHS48_002339</name>
</gene>
<comment type="caution">
    <text evidence="12">The sequence shown here is derived from an EMBL/GenBank/DDBJ whole genome shotgun (WGS) entry which is preliminary data.</text>
</comment>
<dbReference type="EMBL" id="JACIIX010000008">
    <property type="protein sequence ID" value="MBB6210909.1"/>
    <property type="molecule type" value="Genomic_DNA"/>
</dbReference>
<dbReference type="PANTHER" id="PTHR30469">
    <property type="entry name" value="MULTIDRUG RESISTANCE PROTEIN MDTA"/>
    <property type="match status" value="1"/>
</dbReference>
<feature type="domain" description="Multidrug resistance protein MdtA-like beta-barrel" evidence="10">
    <location>
        <begin position="218"/>
        <end position="297"/>
    </location>
</feature>
<dbReference type="InterPro" id="IPR058624">
    <property type="entry name" value="MdtA-like_HH"/>
</dbReference>
<feature type="domain" description="Multidrug resistance protein MdtA-like barrel-sandwich hybrid" evidence="9">
    <location>
        <begin position="72"/>
        <end position="213"/>
    </location>
</feature>
<dbReference type="Proteomes" id="UP000544872">
    <property type="component" value="Unassembled WGS sequence"/>
</dbReference>
<protein>
    <submittedName>
        <fullName evidence="12">Multidrug efflux system membrane fusion protein</fullName>
    </submittedName>
</protein>
<evidence type="ECO:0000313" key="12">
    <source>
        <dbReference type="EMBL" id="MBB6210909.1"/>
    </source>
</evidence>
<dbReference type="Gene3D" id="2.40.50.100">
    <property type="match status" value="1"/>
</dbReference>
<dbReference type="InterPro" id="IPR006143">
    <property type="entry name" value="RND_pump_MFP"/>
</dbReference>
<dbReference type="RefSeq" id="WP_260402447.1">
    <property type="nucleotide sequence ID" value="NZ_JACIIX010000008.1"/>
</dbReference>
<evidence type="ECO:0000256" key="5">
    <source>
        <dbReference type="ARBA" id="ARBA00022519"/>
    </source>
</evidence>
<evidence type="ECO:0000256" key="3">
    <source>
        <dbReference type="ARBA" id="ARBA00022448"/>
    </source>
</evidence>
<dbReference type="Pfam" id="PF25876">
    <property type="entry name" value="HH_MFP_RND"/>
    <property type="match status" value="1"/>
</dbReference>
<keyword evidence="6" id="KW-0472">Membrane</keyword>
<feature type="domain" description="Multidrug resistance protein MdtA-like alpha-helical hairpin" evidence="8">
    <location>
        <begin position="111"/>
        <end position="181"/>
    </location>
</feature>
<feature type="domain" description="Multidrug resistance protein MdtA-like C-terminal permuted SH3" evidence="11">
    <location>
        <begin position="305"/>
        <end position="365"/>
    </location>
</feature>
<dbReference type="PANTHER" id="PTHR30469:SF36">
    <property type="entry name" value="BLL3903 PROTEIN"/>
    <property type="match status" value="1"/>
</dbReference>
<dbReference type="Pfam" id="PF25944">
    <property type="entry name" value="Beta-barrel_RND"/>
    <property type="match status" value="1"/>
</dbReference>
<keyword evidence="3" id="KW-0813">Transport</keyword>
<evidence type="ECO:0000259" key="9">
    <source>
        <dbReference type="Pfam" id="PF25917"/>
    </source>
</evidence>